<feature type="region of interest" description="Disordered" evidence="1">
    <location>
        <begin position="334"/>
        <end position="362"/>
    </location>
</feature>
<dbReference type="EMBL" id="JACHIR010000001">
    <property type="protein sequence ID" value="MBB5896057.1"/>
    <property type="molecule type" value="Genomic_DNA"/>
</dbReference>
<dbReference type="Proteomes" id="UP000585638">
    <property type="component" value="Unassembled WGS sequence"/>
</dbReference>
<sequence>MGFVVWYKFTFRANGAPLATVSNDVLHGDFIVDAEFTAESKMGREADKFTLTLHDLPLETAEQLAARHLASTPLSGPLGVDIQLGYFDDTDSQRTSLMLGIVTKIKTTVAGNGELLTVVEGNEVAGYYLARTPFYYDQLGSSSLGYLLDRVHRETDVVVDGKSVTGDRKDFTTRTSSALEALALIAEDAELPLYVTGGKAVIGVPDQDPPPAVFSPDTNITRQGRKDEQRDVAAPPVRGTSYELQVLGDPSLHIGRRVRIDGVDADNLRLKSVTTSFTLAGGYVCEVLAMDAAATKLPTGAETVTDSMHQMIRNTIADRPAVDVGDVTAYAKAGEGEQGGHRATLHYGQKPKPDVTTPSVDGEVDETRTLHQKPLVSPFAWDRCGLIVPVYEGMRAVLVHNEGSVNDALAAGFTWSRQAGHAPPGNEPGDYWLCLPTGVDNGRPAGKGVNDLTDATGRRVIQAAGLSITVGEDKLPDVGSRPEPPAARTFVIEHDQGTKVAITDDGSVTVTTEGKDITLGDGQASITISGSTITLSAQTVKLDASSVEVG</sequence>
<name>A0A7W9KP00_9PSEU</name>
<evidence type="ECO:0008006" key="4">
    <source>
        <dbReference type="Google" id="ProtNLM"/>
    </source>
</evidence>
<evidence type="ECO:0000313" key="2">
    <source>
        <dbReference type="EMBL" id="MBB5896057.1"/>
    </source>
</evidence>
<accession>A0A7W9KP00</accession>
<proteinExistence type="predicted"/>
<organism evidence="2 3">
    <name type="scientific">Kutzneria kofuensis</name>
    <dbReference type="NCBI Taxonomy" id="103725"/>
    <lineage>
        <taxon>Bacteria</taxon>
        <taxon>Bacillati</taxon>
        <taxon>Actinomycetota</taxon>
        <taxon>Actinomycetes</taxon>
        <taxon>Pseudonocardiales</taxon>
        <taxon>Pseudonocardiaceae</taxon>
        <taxon>Kutzneria</taxon>
    </lineage>
</organism>
<evidence type="ECO:0000256" key="1">
    <source>
        <dbReference type="SAM" id="MobiDB-lite"/>
    </source>
</evidence>
<dbReference type="AlphaFoldDB" id="A0A7W9KP00"/>
<reference evidence="2 3" key="1">
    <citation type="submission" date="2020-08" db="EMBL/GenBank/DDBJ databases">
        <title>Sequencing the genomes of 1000 actinobacteria strains.</title>
        <authorList>
            <person name="Klenk H.-P."/>
        </authorList>
    </citation>
    <scope>NUCLEOTIDE SEQUENCE [LARGE SCALE GENOMIC DNA]</scope>
    <source>
        <strain evidence="2 3">DSM 43851</strain>
    </source>
</reference>
<gene>
    <name evidence="2" type="ORF">BJ998_007253</name>
</gene>
<evidence type="ECO:0000313" key="3">
    <source>
        <dbReference type="Proteomes" id="UP000585638"/>
    </source>
</evidence>
<protein>
    <recommendedName>
        <fullName evidence="4">Gp5/Type VI secretion system Vgr protein OB-fold domain-containing protein</fullName>
    </recommendedName>
</protein>
<comment type="caution">
    <text evidence="2">The sequence shown here is derived from an EMBL/GenBank/DDBJ whole genome shotgun (WGS) entry which is preliminary data.</text>
</comment>
<dbReference type="RefSeq" id="WP_184867766.1">
    <property type="nucleotide sequence ID" value="NZ_BAAAWY010000035.1"/>
</dbReference>
<keyword evidence="3" id="KW-1185">Reference proteome</keyword>